<dbReference type="GO" id="GO:0033353">
    <property type="term" value="P:S-adenosylmethionine cycle"/>
    <property type="evidence" value="ECO:0007669"/>
    <property type="project" value="TreeGrafter"/>
</dbReference>
<keyword evidence="5" id="KW-0963">Cytoplasm</keyword>
<dbReference type="NCBIfam" id="TIGR00936">
    <property type="entry name" value="ahcY"/>
    <property type="match status" value="1"/>
</dbReference>
<dbReference type="SMART" id="SM00997">
    <property type="entry name" value="AdoHcyase_NAD"/>
    <property type="match status" value="1"/>
</dbReference>
<dbReference type="SUPFAM" id="SSF51735">
    <property type="entry name" value="NAD(P)-binding Rossmann-fold domains"/>
    <property type="match status" value="1"/>
</dbReference>
<dbReference type="RefSeq" id="WP_012173786.1">
    <property type="nucleotide sequence ID" value="NC_009943.1"/>
</dbReference>
<dbReference type="Gene3D" id="3.40.50.1480">
    <property type="entry name" value="Adenosylhomocysteinase-like"/>
    <property type="match status" value="1"/>
</dbReference>
<comment type="pathway">
    <text evidence="5 8">Amino-acid biosynthesis; L-homocysteine biosynthesis; L-homocysteine from S-adenosyl-L-homocysteine: step 1/1.</text>
</comment>
<dbReference type="eggNOG" id="COG0499">
    <property type="taxonomic scope" value="Bacteria"/>
</dbReference>
<organism evidence="11 12">
    <name type="scientific">Desulfosudis oleivorans (strain DSM 6200 / JCM 39069 / Hxd3)</name>
    <name type="common">Desulfococcus oleovorans</name>
    <dbReference type="NCBI Taxonomy" id="96561"/>
    <lineage>
        <taxon>Bacteria</taxon>
        <taxon>Pseudomonadati</taxon>
        <taxon>Thermodesulfobacteriota</taxon>
        <taxon>Desulfobacteria</taxon>
        <taxon>Desulfobacterales</taxon>
        <taxon>Desulfosudaceae</taxon>
        <taxon>Desulfosudis</taxon>
    </lineage>
</organism>
<feature type="binding site" evidence="5 6">
    <location>
        <position position="189"/>
    </location>
    <ligand>
        <name>substrate</name>
    </ligand>
</feature>
<dbReference type="AlphaFoldDB" id="A8ZT03"/>
<feature type="binding site" evidence="5 7">
    <location>
        <begin position="156"/>
        <end position="158"/>
    </location>
    <ligand>
        <name>NAD(+)</name>
        <dbReference type="ChEBI" id="CHEBI:57540"/>
    </ligand>
</feature>
<comment type="cofactor">
    <cofactor evidence="5 7 8">
        <name>NAD(+)</name>
        <dbReference type="ChEBI" id="CHEBI:57540"/>
    </cofactor>
    <text evidence="5 7 8">Binds 1 NAD(+) per subunit.</text>
</comment>
<comment type="function">
    <text evidence="5">May play a key role in the regulation of the intracellular concentration of adenosylhomocysteine.</text>
</comment>
<dbReference type="HAMAP" id="MF_00563">
    <property type="entry name" value="AdoHcyase"/>
    <property type="match status" value="1"/>
</dbReference>
<feature type="binding site" evidence="5">
    <location>
        <begin position="219"/>
        <end position="224"/>
    </location>
    <ligand>
        <name>NAD(+)</name>
        <dbReference type="ChEBI" id="CHEBI:57540"/>
    </ligand>
</feature>
<feature type="binding site" evidence="7">
    <location>
        <position position="351"/>
    </location>
    <ligand>
        <name>NAD(+)</name>
        <dbReference type="ChEBI" id="CHEBI:57540"/>
    </ligand>
</feature>
<dbReference type="EMBL" id="CP000859">
    <property type="protein sequence ID" value="ABW66167.1"/>
    <property type="molecule type" value="Genomic_DNA"/>
</dbReference>
<name>A8ZT03_DESOH</name>
<comment type="subcellular location">
    <subcellularLocation>
        <location evidence="5">Cytoplasm</location>
    </subcellularLocation>
</comment>
<dbReference type="PIRSF" id="PIRSF001109">
    <property type="entry name" value="Ad_hcy_hydrolase"/>
    <property type="match status" value="1"/>
</dbReference>
<sequence length="422" mass="46234">MNMAKGDHYEVKDMSLAAQGKNNLELAELNMGALMEVKKRFKKEKPLKGVRIGMALHVTKETGILVRTLLAGGADVYITGCNPLSTQDDVAAALAKEGVKVWGYKGENNEDYYRYIKYVIEAKPHITIDDGCDLVSEIHKNHPQLIKNIICGCEETTTGIIRLQAMAKAKALKYPMIAVNDNKTKHLVDNFYGTGQSSIDGILRATNLLYAGKTFVVCGYGSCGKGLADRARGLGANVVVTEVDNFCALQAHYDGFRVMKLADAVKIGDIFCTVTGNKHVIRVEHMKKMKNGAILSNSGHFDIELELSRLNKVADSKRRVRPFMDEYVLAGKKIFVLGEGRLVNLSAAEGHPSEVMSTSFCGQALACEYGVKNKGKMPVGVVQLPGEIDDTIAGLQLTAMGIKIDEMTAEQKRYMDTWEEGT</sequence>
<evidence type="ECO:0000256" key="7">
    <source>
        <dbReference type="PIRSR" id="PIRSR001109-2"/>
    </source>
</evidence>
<dbReference type="PROSITE" id="PS00739">
    <property type="entry name" value="ADOHCYASE_2"/>
    <property type="match status" value="1"/>
</dbReference>
<dbReference type="UniPathway" id="UPA00314">
    <property type="reaction ID" value="UER00076"/>
</dbReference>
<dbReference type="Proteomes" id="UP000008561">
    <property type="component" value="Chromosome"/>
</dbReference>
<feature type="binding site" evidence="5 6">
    <location>
        <position position="155"/>
    </location>
    <ligand>
        <name>substrate</name>
    </ligand>
</feature>
<evidence type="ECO:0000256" key="4">
    <source>
        <dbReference type="ARBA" id="ARBA00023027"/>
    </source>
</evidence>
<reference evidence="11 12" key="1">
    <citation type="submission" date="2007-10" db="EMBL/GenBank/DDBJ databases">
        <title>Complete sequence of Desulfococcus oleovorans Hxd3.</title>
        <authorList>
            <consortium name="US DOE Joint Genome Institute"/>
            <person name="Copeland A."/>
            <person name="Lucas S."/>
            <person name="Lapidus A."/>
            <person name="Barry K."/>
            <person name="Glavina del Rio T."/>
            <person name="Dalin E."/>
            <person name="Tice H."/>
            <person name="Pitluck S."/>
            <person name="Kiss H."/>
            <person name="Brettin T."/>
            <person name="Bruce D."/>
            <person name="Detter J.C."/>
            <person name="Han C."/>
            <person name="Schmutz J."/>
            <person name="Larimer F."/>
            <person name="Land M."/>
            <person name="Hauser L."/>
            <person name="Kyrpides N."/>
            <person name="Kim E."/>
            <person name="Wawrik B."/>
            <person name="Richardson P."/>
        </authorList>
    </citation>
    <scope>NUCLEOTIDE SEQUENCE [LARGE SCALE GENOMIC DNA]</scope>
    <source>
        <strain evidence="12">DSM 6200 / JCM 39069 / Hxd3</strain>
    </source>
</reference>
<accession>A8ZT03</accession>
<evidence type="ECO:0000256" key="3">
    <source>
        <dbReference type="ARBA" id="ARBA00022801"/>
    </source>
</evidence>
<dbReference type="InterPro" id="IPR000043">
    <property type="entry name" value="Adenosylhomocysteinase-like"/>
</dbReference>
<dbReference type="PANTHER" id="PTHR23420">
    <property type="entry name" value="ADENOSYLHOMOCYSTEINASE"/>
    <property type="match status" value="1"/>
</dbReference>
<dbReference type="PANTHER" id="PTHR23420:SF0">
    <property type="entry name" value="ADENOSYLHOMOCYSTEINASE"/>
    <property type="match status" value="1"/>
</dbReference>
<evidence type="ECO:0000256" key="8">
    <source>
        <dbReference type="RuleBase" id="RU000548"/>
    </source>
</evidence>
<dbReference type="InterPro" id="IPR020082">
    <property type="entry name" value="S-Ado-L-homoCys_hydrolase_CS"/>
</dbReference>
<dbReference type="Gene3D" id="3.40.50.720">
    <property type="entry name" value="NAD(P)-binding Rossmann-like Domain"/>
    <property type="match status" value="1"/>
</dbReference>
<evidence type="ECO:0000256" key="9">
    <source>
        <dbReference type="RuleBase" id="RU004166"/>
    </source>
</evidence>
<dbReference type="GO" id="GO:0071269">
    <property type="term" value="P:L-homocysteine biosynthetic process"/>
    <property type="evidence" value="ECO:0007669"/>
    <property type="project" value="UniProtKB-UniRule"/>
</dbReference>
<dbReference type="GO" id="GO:0005829">
    <property type="term" value="C:cytosol"/>
    <property type="evidence" value="ECO:0007669"/>
    <property type="project" value="TreeGrafter"/>
</dbReference>
<dbReference type="InterPro" id="IPR042172">
    <property type="entry name" value="Adenosylhomocyst_ase-like_sf"/>
</dbReference>
<dbReference type="FunFam" id="3.40.50.720:FF:000004">
    <property type="entry name" value="Adenosylhomocysteinase"/>
    <property type="match status" value="1"/>
</dbReference>
<evidence type="ECO:0000256" key="2">
    <source>
        <dbReference type="ARBA" id="ARBA00022563"/>
    </source>
</evidence>
<dbReference type="HOGENOM" id="CLU_025194_2_1_7"/>
<dbReference type="Pfam" id="PF00670">
    <property type="entry name" value="AdoHcyase_NAD"/>
    <property type="match status" value="1"/>
</dbReference>
<feature type="binding site" evidence="5 7">
    <location>
        <position position="242"/>
    </location>
    <ligand>
        <name>NAD(+)</name>
        <dbReference type="ChEBI" id="CHEBI:57540"/>
    </ligand>
</feature>
<feature type="binding site" evidence="5 6">
    <location>
        <position position="59"/>
    </location>
    <ligand>
        <name>substrate</name>
    </ligand>
</feature>
<feature type="binding site" evidence="5">
    <location>
        <position position="277"/>
    </location>
    <ligand>
        <name>NAD(+)</name>
        <dbReference type="ChEBI" id="CHEBI:57540"/>
    </ligand>
</feature>
<dbReference type="InterPro" id="IPR036291">
    <property type="entry name" value="NAD(P)-bd_dom_sf"/>
</dbReference>
<comment type="catalytic activity">
    <reaction evidence="5 8">
        <text>S-adenosyl-L-homocysteine + H2O = L-homocysteine + adenosine</text>
        <dbReference type="Rhea" id="RHEA:21708"/>
        <dbReference type="ChEBI" id="CHEBI:15377"/>
        <dbReference type="ChEBI" id="CHEBI:16335"/>
        <dbReference type="ChEBI" id="CHEBI:57856"/>
        <dbReference type="ChEBI" id="CHEBI:58199"/>
        <dbReference type="EC" id="3.13.2.1"/>
    </reaction>
</comment>
<proteinExistence type="inferred from homology"/>
<gene>
    <name evidence="5" type="primary">ahcY</name>
    <name evidence="11" type="ordered locus">Dole_0357</name>
</gene>
<dbReference type="PROSITE" id="PS00738">
    <property type="entry name" value="ADOHCYASE_1"/>
    <property type="match status" value="1"/>
</dbReference>
<evidence type="ECO:0000259" key="10">
    <source>
        <dbReference type="SMART" id="SM00997"/>
    </source>
</evidence>
<keyword evidence="4 5" id="KW-0520">NAD</keyword>
<feature type="binding site" evidence="5">
    <location>
        <position position="190"/>
    </location>
    <ligand>
        <name>NAD(+)</name>
        <dbReference type="ChEBI" id="CHEBI:57540"/>
    </ligand>
</feature>
<dbReference type="SUPFAM" id="SSF52283">
    <property type="entry name" value="Formate/glycerate dehydrogenase catalytic domain-like"/>
    <property type="match status" value="1"/>
</dbReference>
<evidence type="ECO:0000256" key="5">
    <source>
        <dbReference type="HAMAP-Rule" id="MF_00563"/>
    </source>
</evidence>
<feature type="domain" description="S-adenosyl-L-homocysteine hydrolase NAD binding" evidence="10">
    <location>
        <begin position="190"/>
        <end position="350"/>
    </location>
</feature>
<dbReference type="InterPro" id="IPR015878">
    <property type="entry name" value="Ado_hCys_hydrolase_NAD-bd"/>
</dbReference>
<dbReference type="Pfam" id="PF05221">
    <property type="entry name" value="AdoHcyase"/>
    <property type="match status" value="1"/>
</dbReference>
<evidence type="ECO:0000256" key="1">
    <source>
        <dbReference type="ARBA" id="ARBA00007122"/>
    </source>
</evidence>
<dbReference type="NCBIfam" id="NF004005">
    <property type="entry name" value="PRK05476.2-3"/>
    <property type="match status" value="1"/>
</dbReference>
<feature type="binding site" evidence="5 7">
    <location>
        <position position="344"/>
    </location>
    <ligand>
        <name>NAD(+)</name>
        <dbReference type="ChEBI" id="CHEBI:57540"/>
    </ligand>
</feature>
<dbReference type="CDD" id="cd00401">
    <property type="entry name" value="SAHH"/>
    <property type="match status" value="1"/>
</dbReference>
<dbReference type="GO" id="GO:0004013">
    <property type="term" value="F:adenosylhomocysteinase activity"/>
    <property type="evidence" value="ECO:0007669"/>
    <property type="project" value="UniProtKB-UniRule"/>
</dbReference>
<dbReference type="STRING" id="96561.Dole_0357"/>
<dbReference type="SMART" id="SM00996">
    <property type="entry name" value="AdoHcyase"/>
    <property type="match status" value="1"/>
</dbReference>
<dbReference type="EC" id="3.13.2.1" evidence="5"/>
<feature type="binding site" evidence="5 6">
    <location>
        <position position="130"/>
    </location>
    <ligand>
        <name>substrate</name>
    </ligand>
</feature>
<keyword evidence="3 5" id="KW-0378">Hydrolase</keyword>
<protein>
    <recommendedName>
        <fullName evidence="5">Adenosylhomocysteinase</fullName>
        <ecNumber evidence="5">3.13.2.1</ecNumber>
    </recommendedName>
    <alternativeName>
        <fullName evidence="5">S-adenosyl-L-homocysteine hydrolase</fullName>
        <shortName evidence="5">AdoHcyase</shortName>
    </alternativeName>
</protein>
<dbReference type="GO" id="GO:0006730">
    <property type="term" value="P:one-carbon metabolic process"/>
    <property type="evidence" value="ECO:0007669"/>
    <property type="project" value="UniProtKB-UniRule"/>
</dbReference>
<evidence type="ECO:0000313" key="12">
    <source>
        <dbReference type="Proteomes" id="UP000008561"/>
    </source>
</evidence>
<comment type="similarity">
    <text evidence="1 5 9">Belongs to the adenosylhomocysteinase family.</text>
</comment>
<evidence type="ECO:0000256" key="6">
    <source>
        <dbReference type="PIRSR" id="PIRSR001109-1"/>
    </source>
</evidence>
<feature type="binding site" evidence="7">
    <location>
        <begin position="221"/>
        <end position="226"/>
    </location>
    <ligand>
        <name>NAD(+)</name>
        <dbReference type="ChEBI" id="CHEBI:57540"/>
    </ligand>
</feature>
<keyword evidence="2 5" id="KW-0554">One-carbon metabolism</keyword>
<feature type="binding site" evidence="5 7">
    <location>
        <begin position="298"/>
        <end position="300"/>
    </location>
    <ligand>
        <name>NAD(+)</name>
        <dbReference type="ChEBI" id="CHEBI:57540"/>
    </ligand>
</feature>
<dbReference type="KEGG" id="dol:Dole_0357"/>
<keyword evidence="12" id="KW-1185">Reference proteome</keyword>
<evidence type="ECO:0000313" key="11">
    <source>
        <dbReference type="EMBL" id="ABW66167.1"/>
    </source>
</evidence>
<feature type="binding site" evidence="5 6">
    <location>
        <position position="185"/>
    </location>
    <ligand>
        <name>substrate</name>
    </ligand>
</feature>